<keyword evidence="5" id="KW-1003">Cell membrane</keyword>
<evidence type="ECO:0000313" key="9">
    <source>
        <dbReference type="EMBL" id="MCC2210523.1"/>
    </source>
</evidence>
<evidence type="ECO:0000256" key="2">
    <source>
        <dbReference type="ARBA" id="ARBA00022759"/>
    </source>
</evidence>
<comment type="caution">
    <text evidence="9">The sequence shown here is derived from an EMBL/GenBank/DDBJ whole genome shotgun (WGS) entry which is preliminary data.</text>
</comment>
<dbReference type="FunFam" id="1.10.3210.10:FF:000022">
    <property type="entry name" value="Ribonuclease Y"/>
    <property type="match status" value="1"/>
</dbReference>
<dbReference type="InterPro" id="IPR004088">
    <property type="entry name" value="KH_dom_type_1"/>
</dbReference>
<keyword evidence="5" id="KW-0472">Membrane</keyword>
<dbReference type="Proteomes" id="UP001198242">
    <property type="component" value="Unassembled WGS sequence"/>
</dbReference>
<dbReference type="SMART" id="SM00322">
    <property type="entry name" value="KH"/>
    <property type="match status" value="1"/>
</dbReference>
<dbReference type="Gene3D" id="1.10.3210.10">
    <property type="entry name" value="Hypothetical protein af1432"/>
    <property type="match status" value="1"/>
</dbReference>
<feature type="coiled-coil region" evidence="7">
    <location>
        <begin position="49"/>
        <end position="158"/>
    </location>
</feature>
<feature type="domain" description="HD" evidence="8">
    <location>
        <begin position="341"/>
        <end position="434"/>
    </location>
</feature>
<dbReference type="InterPro" id="IPR006674">
    <property type="entry name" value="HD_domain"/>
</dbReference>
<dbReference type="PROSITE" id="PS50084">
    <property type="entry name" value="KH_TYPE_1"/>
    <property type="match status" value="1"/>
</dbReference>
<feature type="transmembrane region" description="Helical" evidence="5">
    <location>
        <begin position="6"/>
        <end position="30"/>
    </location>
</feature>
<sequence length="525" mass="58381">MGVLLINTVLLIVMIIVAIVLCVIGVIVGFNLGVAHRKKIAEAEFGSAEEKAKSIVKDAEKAADAKKRELLLEAKEENQKLRADFDAEVKERRNELNRQERRINQKEENLDKKTDNLEKKEQTLSQKLKSLESKEKEIAEIKEQQMALIEKISGLTAEEAKTILLKDVENQTKHEAAMMVKEIEQEAKENAEKKAKNIVSLAIQKVAADHVAETTVSVVNLPSDEMKGRIIGREGRNIRTIETLTGVDLIIDDTPEAVIVSSFDPIRREVARLALEKLIVDGRIHPARIEETVEKSRKEVESIIKQEGESATFETGVHGLHPELIKLLGKLKFRTSYGQNVLKHSIEVSHLAGVMAGELGVDVALAKRAGLLHDIGKAVDHEVEGSHVTIGADIAKKYRENKDVVHAIMAHHGDVEAQTIVASLVQAADAISAARPGARRENLETYIKRLQNLEEIANSFDSVEKSFAIQAGREIRIMVKPEKVNDEGMILVAKEIVKRIESELEYPGQIKVSMIRETRAVDYAK</sequence>
<organism evidence="9 10">
    <name type="scientific">Hominilimicola fabiformis</name>
    <dbReference type="NCBI Taxonomy" id="2885356"/>
    <lineage>
        <taxon>Bacteria</taxon>
        <taxon>Bacillati</taxon>
        <taxon>Bacillota</taxon>
        <taxon>Clostridia</taxon>
        <taxon>Eubacteriales</taxon>
        <taxon>Oscillospiraceae</taxon>
        <taxon>Hominilimicola</taxon>
    </lineage>
</organism>
<dbReference type="Pfam" id="PF00013">
    <property type="entry name" value="KH_1"/>
    <property type="match status" value="1"/>
</dbReference>
<gene>
    <name evidence="5 9" type="primary">rny</name>
    <name evidence="9" type="ORF">LKE05_06930</name>
</gene>
<keyword evidence="10" id="KW-1185">Reference proteome</keyword>
<dbReference type="CDD" id="cd22431">
    <property type="entry name" value="KH-I_RNaseY"/>
    <property type="match status" value="1"/>
</dbReference>
<dbReference type="InterPro" id="IPR036612">
    <property type="entry name" value="KH_dom_type_1_sf"/>
</dbReference>
<dbReference type="SMART" id="SM00471">
    <property type="entry name" value="HDc"/>
    <property type="match status" value="1"/>
</dbReference>
<evidence type="ECO:0000259" key="8">
    <source>
        <dbReference type="PROSITE" id="PS51831"/>
    </source>
</evidence>
<dbReference type="GO" id="GO:0004521">
    <property type="term" value="F:RNA endonuclease activity"/>
    <property type="evidence" value="ECO:0007669"/>
    <property type="project" value="UniProtKB-UniRule"/>
</dbReference>
<evidence type="ECO:0000256" key="7">
    <source>
        <dbReference type="SAM" id="Coils"/>
    </source>
</evidence>
<dbReference type="EC" id="3.1.-.-" evidence="5 6"/>
<comment type="subcellular location">
    <subcellularLocation>
        <location evidence="5">Cell membrane</location>
        <topology evidence="5">Single-pass membrane protein</topology>
    </subcellularLocation>
</comment>
<keyword evidence="1 5" id="KW-0540">Nuclease</keyword>
<dbReference type="CDD" id="cd00077">
    <property type="entry name" value="HDc"/>
    <property type="match status" value="1"/>
</dbReference>
<dbReference type="NCBIfam" id="TIGR03319">
    <property type="entry name" value="RNase_Y"/>
    <property type="match status" value="1"/>
</dbReference>
<keyword evidence="5" id="KW-0812">Transmembrane</keyword>
<dbReference type="SUPFAM" id="SSF54791">
    <property type="entry name" value="Eukaryotic type KH-domain (KH-domain type I)"/>
    <property type="match status" value="1"/>
</dbReference>
<comment type="function">
    <text evidence="5">Endoribonuclease that initiates mRNA decay.</text>
</comment>
<dbReference type="PANTHER" id="PTHR12826:SF15">
    <property type="entry name" value="RIBONUCLEASE Y"/>
    <property type="match status" value="1"/>
</dbReference>
<dbReference type="InterPro" id="IPR017705">
    <property type="entry name" value="Ribonuclease_Y"/>
</dbReference>
<evidence type="ECO:0000256" key="4">
    <source>
        <dbReference type="ARBA" id="ARBA00022884"/>
    </source>
</evidence>
<dbReference type="GO" id="GO:0016787">
    <property type="term" value="F:hydrolase activity"/>
    <property type="evidence" value="ECO:0007669"/>
    <property type="project" value="UniProtKB-KW"/>
</dbReference>
<dbReference type="NCBIfam" id="TIGR00277">
    <property type="entry name" value="HDIG"/>
    <property type="match status" value="1"/>
</dbReference>
<keyword evidence="7" id="KW-0175">Coiled coil</keyword>
<proteinExistence type="inferred from homology"/>
<evidence type="ECO:0000256" key="3">
    <source>
        <dbReference type="ARBA" id="ARBA00022801"/>
    </source>
</evidence>
<keyword evidence="3 5" id="KW-0378">Hydrolase</keyword>
<dbReference type="Gene3D" id="3.30.1370.10">
    <property type="entry name" value="K Homology domain, type 1"/>
    <property type="match status" value="1"/>
</dbReference>
<dbReference type="HAMAP" id="MF_00335">
    <property type="entry name" value="RNase_Y"/>
    <property type="match status" value="1"/>
</dbReference>
<dbReference type="InterPro" id="IPR003607">
    <property type="entry name" value="HD/PDEase_dom"/>
</dbReference>
<evidence type="ECO:0000256" key="1">
    <source>
        <dbReference type="ARBA" id="ARBA00022722"/>
    </source>
</evidence>
<dbReference type="SUPFAM" id="SSF109604">
    <property type="entry name" value="HD-domain/PDEase-like"/>
    <property type="match status" value="1"/>
</dbReference>
<dbReference type="FunFam" id="3.30.1370.10:FF:000006">
    <property type="entry name" value="Ribonuclease Y"/>
    <property type="match status" value="1"/>
</dbReference>
<dbReference type="Pfam" id="PF01966">
    <property type="entry name" value="HD"/>
    <property type="match status" value="1"/>
</dbReference>
<accession>A0AAE3DYV5</accession>
<keyword evidence="2 5" id="KW-0255">Endonuclease</keyword>
<dbReference type="Pfam" id="PF12072">
    <property type="entry name" value="RNase_Y_N"/>
    <property type="match status" value="1"/>
</dbReference>
<keyword evidence="5" id="KW-1133">Transmembrane helix</keyword>
<dbReference type="EMBL" id="JAJEQM010000008">
    <property type="protein sequence ID" value="MCC2210523.1"/>
    <property type="molecule type" value="Genomic_DNA"/>
</dbReference>
<dbReference type="GO" id="GO:0006402">
    <property type="term" value="P:mRNA catabolic process"/>
    <property type="evidence" value="ECO:0007669"/>
    <property type="project" value="UniProtKB-UniRule"/>
</dbReference>
<dbReference type="GO" id="GO:0005886">
    <property type="term" value="C:plasma membrane"/>
    <property type="evidence" value="ECO:0007669"/>
    <property type="project" value="UniProtKB-SubCell"/>
</dbReference>
<dbReference type="InterPro" id="IPR006675">
    <property type="entry name" value="HDIG_dom"/>
</dbReference>
<dbReference type="PROSITE" id="PS51831">
    <property type="entry name" value="HD"/>
    <property type="match status" value="1"/>
</dbReference>
<dbReference type="InterPro" id="IPR022711">
    <property type="entry name" value="RNase_Y_N"/>
</dbReference>
<name>A0AAE3DYV5_9FIRM</name>
<keyword evidence="4 5" id="KW-0694">RNA-binding</keyword>
<evidence type="ECO:0000256" key="6">
    <source>
        <dbReference type="NCBIfam" id="TIGR03319"/>
    </source>
</evidence>
<dbReference type="PANTHER" id="PTHR12826">
    <property type="entry name" value="RIBONUCLEASE Y"/>
    <property type="match status" value="1"/>
</dbReference>
<dbReference type="GO" id="GO:0003723">
    <property type="term" value="F:RNA binding"/>
    <property type="evidence" value="ECO:0007669"/>
    <property type="project" value="UniProtKB-UniRule"/>
</dbReference>
<protein>
    <recommendedName>
        <fullName evidence="5 6">Ribonuclease Y</fullName>
        <shortName evidence="5">RNase Y</shortName>
        <ecNumber evidence="5 6">3.1.-.-</ecNumber>
    </recommendedName>
</protein>
<evidence type="ECO:0000313" key="10">
    <source>
        <dbReference type="Proteomes" id="UP001198242"/>
    </source>
</evidence>
<dbReference type="InterPro" id="IPR004087">
    <property type="entry name" value="KH_dom"/>
</dbReference>
<evidence type="ECO:0000256" key="5">
    <source>
        <dbReference type="HAMAP-Rule" id="MF_00335"/>
    </source>
</evidence>
<dbReference type="RefSeq" id="WP_308456358.1">
    <property type="nucleotide sequence ID" value="NZ_JAJEQM010000008.1"/>
</dbReference>
<dbReference type="AlphaFoldDB" id="A0AAE3DYV5"/>
<reference evidence="9 10" key="1">
    <citation type="submission" date="2021-10" db="EMBL/GenBank/DDBJ databases">
        <title>Anaerobic single-cell dispensing facilitates the cultivation of human gut bacteria.</title>
        <authorList>
            <person name="Afrizal A."/>
        </authorList>
    </citation>
    <scope>NUCLEOTIDE SEQUENCE [LARGE SCALE GENOMIC DNA]</scope>
    <source>
        <strain evidence="9 10">CLA-AA-H232</strain>
    </source>
</reference>
<comment type="similarity">
    <text evidence="5">Belongs to the RNase Y family.</text>
</comment>